<dbReference type="RefSeq" id="XP_028039550.1">
    <property type="nucleotide sequence ID" value="XM_028183749.1"/>
</dbReference>
<evidence type="ECO:0000256" key="1">
    <source>
        <dbReference type="ARBA" id="ARBA00007664"/>
    </source>
</evidence>
<dbReference type="OrthoDB" id="546450at2759"/>
<keyword evidence="4" id="KW-0732">Signal</keyword>
<comment type="similarity">
    <text evidence="1">Belongs to the peptidase S1 family.</text>
</comment>
<protein>
    <recommendedName>
        <fullName evidence="10">limulus clotting factor C</fullName>
        <ecNumber evidence="10">3.4.21.84</ecNumber>
    </recommendedName>
</protein>
<dbReference type="InterPro" id="IPR018114">
    <property type="entry name" value="TRYPSIN_HIS"/>
</dbReference>
<comment type="catalytic activity">
    <reaction evidence="9">
        <text>Selective cleavage of 103-Arg-|-Ser-104 and 124-Ile-|-Ile-125 bonds in Limulus clotting factor B to form activated factor B. Cleavage of -Pro-Arg-|-Xaa- bonds in synthetic substrates.</text>
        <dbReference type="EC" id="3.4.21.84"/>
    </reaction>
</comment>
<dbReference type="Pfam" id="PF00089">
    <property type="entry name" value="Trypsin"/>
    <property type="match status" value="1"/>
</dbReference>
<dbReference type="FunFam" id="2.40.10.10:FF:000120">
    <property type="entry name" value="Putative serine protease"/>
    <property type="match status" value="1"/>
</dbReference>
<dbReference type="InterPro" id="IPR009003">
    <property type="entry name" value="Peptidase_S1_PA"/>
</dbReference>
<keyword evidence="13" id="KW-1185">Reference proteome</keyword>
<evidence type="ECO:0000313" key="13">
    <source>
        <dbReference type="Proteomes" id="UP000504629"/>
    </source>
</evidence>
<dbReference type="GeneID" id="114250007"/>
<keyword evidence="8" id="KW-1015">Disulfide bond</keyword>
<dbReference type="GO" id="GO:0006508">
    <property type="term" value="P:proteolysis"/>
    <property type="evidence" value="ECO:0007669"/>
    <property type="project" value="UniProtKB-KW"/>
</dbReference>
<dbReference type="InterPro" id="IPR043504">
    <property type="entry name" value="Peptidase_S1_PA_chymotrypsin"/>
</dbReference>
<dbReference type="KEGG" id="bman:114250007"/>
<dbReference type="SMART" id="SM00020">
    <property type="entry name" value="Tryp_SPc"/>
    <property type="match status" value="1"/>
</dbReference>
<evidence type="ECO:0000256" key="9">
    <source>
        <dbReference type="ARBA" id="ARBA00052079"/>
    </source>
</evidence>
<dbReference type="InterPro" id="IPR001254">
    <property type="entry name" value="Trypsin_dom"/>
</dbReference>
<dbReference type="EC" id="3.4.21.84" evidence="10"/>
<dbReference type="PROSITE" id="PS00135">
    <property type="entry name" value="TRYPSIN_SER"/>
    <property type="match status" value="1"/>
</dbReference>
<evidence type="ECO:0000256" key="11">
    <source>
        <dbReference type="RuleBase" id="RU363034"/>
    </source>
</evidence>
<dbReference type="AlphaFoldDB" id="A0A6J2KC87"/>
<keyword evidence="7 11" id="KW-0720">Serine protease</keyword>
<proteinExistence type="inferred from homology"/>
<sequence length="263" mass="28867">MFLLGVRSVELTGSTRRIVYGQNTSISSVPWQVSIRDRVYPICGGTILTEIWIISAAHCLLRHLVANLSIRLGSSWKSHGGEMYDVKERLVHPSYLSSSKANDVGLLRLYSPLRFTNKILPLKLIDREKRLLANKLAVVSGWGKIKEGGPSATYLQSSPIRTIPMKLCKRSALNRKAIDPASMFCAGSFIQSSPDACQGDSGGPVALEGELIGVVSWGLGCARGNFPGVYTRLSHPAIWDWVYNHISSSNNTRLRIGDSELDV</sequence>
<dbReference type="PANTHER" id="PTHR24276:SF91">
    <property type="entry name" value="AT26814P-RELATED"/>
    <property type="match status" value="1"/>
</dbReference>
<dbReference type="InterPro" id="IPR050430">
    <property type="entry name" value="Peptidase_S1"/>
</dbReference>
<keyword evidence="2" id="KW-0768">Sushi</keyword>
<keyword evidence="5 11" id="KW-0378">Hydrolase</keyword>
<evidence type="ECO:0000259" key="12">
    <source>
        <dbReference type="PROSITE" id="PS50240"/>
    </source>
</evidence>
<evidence type="ECO:0000256" key="6">
    <source>
        <dbReference type="ARBA" id="ARBA00022820"/>
    </source>
</evidence>
<evidence type="ECO:0000256" key="2">
    <source>
        <dbReference type="ARBA" id="ARBA00022659"/>
    </source>
</evidence>
<dbReference type="Gene3D" id="2.40.10.10">
    <property type="entry name" value="Trypsin-like serine proteases"/>
    <property type="match status" value="1"/>
</dbReference>
<dbReference type="SUPFAM" id="SSF50494">
    <property type="entry name" value="Trypsin-like serine proteases"/>
    <property type="match status" value="1"/>
</dbReference>
<evidence type="ECO:0000256" key="8">
    <source>
        <dbReference type="ARBA" id="ARBA00023157"/>
    </source>
</evidence>
<dbReference type="Proteomes" id="UP000504629">
    <property type="component" value="Unplaced"/>
</dbReference>
<dbReference type="InterPro" id="IPR033116">
    <property type="entry name" value="TRYPSIN_SER"/>
</dbReference>
<evidence type="ECO:0000313" key="14">
    <source>
        <dbReference type="RefSeq" id="XP_028039550.1"/>
    </source>
</evidence>
<evidence type="ECO:0000256" key="4">
    <source>
        <dbReference type="ARBA" id="ARBA00022729"/>
    </source>
</evidence>
<dbReference type="PANTHER" id="PTHR24276">
    <property type="entry name" value="POLYSERASE-RELATED"/>
    <property type="match status" value="1"/>
</dbReference>
<evidence type="ECO:0000256" key="5">
    <source>
        <dbReference type="ARBA" id="ARBA00022801"/>
    </source>
</evidence>
<dbReference type="PROSITE" id="PS00134">
    <property type="entry name" value="TRYPSIN_HIS"/>
    <property type="match status" value="1"/>
</dbReference>
<dbReference type="PRINTS" id="PR00722">
    <property type="entry name" value="CHYMOTRYPSIN"/>
</dbReference>
<evidence type="ECO:0000256" key="3">
    <source>
        <dbReference type="ARBA" id="ARBA00022670"/>
    </source>
</evidence>
<accession>A0A6J2KC87</accession>
<name>A0A6J2KC87_BOMMA</name>
<dbReference type="GO" id="GO:0042381">
    <property type="term" value="P:hemolymph coagulation"/>
    <property type="evidence" value="ECO:0007669"/>
    <property type="project" value="UniProtKB-KW"/>
</dbReference>
<dbReference type="GO" id="GO:0004252">
    <property type="term" value="F:serine-type endopeptidase activity"/>
    <property type="evidence" value="ECO:0007669"/>
    <property type="project" value="InterPro"/>
</dbReference>
<keyword evidence="3 11" id="KW-0645">Protease</keyword>
<feature type="domain" description="Peptidase S1" evidence="12">
    <location>
        <begin position="18"/>
        <end position="247"/>
    </location>
</feature>
<gene>
    <name evidence="14" type="primary">LOC114250007</name>
</gene>
<dbReference type="InterPro" id="IPR001314">
    <property type="entry name" value="Peptidase_S1A"/>
</dbReference>
<keyword evidence="6" id="KW-0353">Hemolymph clotting</keyword>
<evidence type="ECO:0000256" key="10">
    <source>
        <dbReference type="ARBA" id="ARBA00066707"/>
    </source>
</evidence>
<evidence type="ECO:0000256" key="7">
    <source>
        <dbReference type="ARBA" id="ARBA00022825"/>
    </source>
</evidence>
<dbReference type="PROSITE" id="PS50240">
    <property type="entry name" value="TRYPSIN_DOM"/>
    <property type="match status" value="1"/>
</dbReference>
<reference evidence="14" key="1">
    <citation type="submission" date="2025-08" db="UniProtKB">
        <authorList>
            <consortium name="RefSeq"/>
        </authorList>
    </citation>
    <scope>IDENTIFICATION</scope>
    <source>
        <tissue evidence="14">Silk gland</tissue>
    </source>
</reference>
<organism evidence="13 14">
    <name type="scientific">Bombyx mandarina</name>
    <name type="common">Wild silk moth</name>
    <name type="synonym">Wild silkworm</name>
    <dbReference type="NCBI Taxonomy" id="7092"/>
    <lineage>
        <taxon>Eukaryota</taxon>
        <taxon>Metazoa</taxon>
        <taxon>Ecdysozoa</taxon>
        <taxon>Arthropoda</taxon>
        <taxon>Hexapoda</taxon>
        <taxon>Insecta</taxon>
        <taxon>Pterygota</taxon>
        <taxon>Neoptera</taxon>
        <taxon>Endopterygota</taxon>
        <taxon>Lepidoptera</taxon>
        <taxon>Glossata</taxon>
        <taxon>Ditrysia</taxon>
        <taxon>Bombycoidea</taxon>
        <taxon>Bombycidae</taxon>
        <taxon>Bombycinae</taxon>
        <taxon>Bombyx</taxon>
    </lineage>
</organism>
<dbReference type="CDD" id="cd00190">
    <property type="entry name" value="Tryp_SPc"/>
    <property type="match status" value="1"/>
</dbReference>